<dbReference type="PROSITE" id="PS50943">
    <property type="entry name" value="HTH_CROC1"/>
    <property type="match status" value="1"/>
</dbReference>
<dbReference type="KEGG" id="pspw:BJG93_14845"/>
<name>A0A1I9YLC8_9BURK</name>
<dbReference type="CDD" id="cd00093">
    <property type="entry name" value="HTH_XRE"/>
    <property type="match status" value="1"/>
</dbReference>
<dbReference type="GO" id="GO:0003677">
    <property type="term" value="F:DNA binding"/>
    <property type="evidence" value="ECO:0007669"/>
    <property type="project" value="InterPro"/>
</dbReference>
<gene>
    <name evidence="2" type="ORF">BJG93_14845</name>
</gene>
<dbReference type="RefSeq" id="WP_027198946.1">
    <property type="nucleotide sequence ID" value="NZ_CP017561.2"/>
</dbReference>
<evidence type="ECO:0000313" key="3">
    <source>
        <dbReference type="Proteomes" id="UP000179860"/>
    </source>
</evidence>
<dbReference type="InterPro" id="IPR001387">
    <property type="entry name" value="Cro/C1-type_HTH"/>
</dbReference>
<dbReference type="InterPro" id="IPR010982">
    <property type="entry name" value="Lambda_DNA-bd_dom_sf"/>
</dbReference>
<dbReference type="Proteomes" id="UP000179860">
    <property type="component" value="Chromosome 1"/>
</dbReference>
<dbReference type="SMART" id="SM00530">
    <property type="entry name" value="HTH_XRE"/>
    <property type="match status" value="1"/>
</dbReference>
<keyword evidence="3" id="KW-1185">Reference proteome</keyword>
<accession>A0A1I9YLC8</accession>
<dbReference type="SUPFAM" id="SSF47413">
    <property type="entry name" value="lambda repressor-like DNA-binding domains"/>
    <property type="match status" value="1"/>
</dbReference>
<feature type="domain" description="HTH cro/C1-type" evidence="1">
    <location>
        <begin position="16"/>
        <end position="70"/>
    </location>
</feature>
<dbReference type="AlphaFoldDB" id="A0A1I9YLC8"/>
<dbReference type="STRING" id="754502.BJG93_14845"/>
<organism evidence="2 3">
    <name type="scientific">Paraburkholderia sprentiae WSM5005</name>
    <dbReference type="NCBI Taxonomy" id="754502"/>
    <lineage>
        <taxon>Bacteria</taxon>
        <taxon>Pseudomonadati</taxon>
        <taxon>Pseudomonadota</taxon>
        <taxon>Betaproteobacteria</taxon>
        <taxon>Burkholderiales</taxon>
        <taxon>Burkholderiaceae</taxon>
        <taxon>Paraburkholderia</taxon>
    </lineage>
</organism>
<protein>
    <submittedName>
        <fullName evidence="2">Helix-turn-helix domain-containing protein</fullName>
    </submittedName>
</protein>
<sequence length="119" mass="13029">MSPQEAAFAKRIGATLARARLEVEMTQEQVSESLGVNTESISRWERGYTCAPLYRVFELAALYGVTPETLIAGGAGRSLDPANDISALIGGLSHDDKEFVREWVAAMCIRLKKQAERKG</sequence>
<evidence type="ECO:0000313" key="2">
    <source>
        <dbReference type="EMBL" id="APA87111.1"/>
    </source>
</evidence>
<reference evidence="2" key="1">
    <citation type="submission" date="2016-09" db="EMBL/GenBank/DDBJ databases">
        <title>The Complete Genome of Burkholderia sprentiae wsm5005.</title>
        <authorList>
            <person name="De Meyer S."/>
            <person name="Wang P."/>
            <person name="Terpolilli J."/>
        </authorList>
    </citation>
    <scope>NUCLEOTIDE SEQUENCE [LARGE SCALE GENOMIC DNA]</scope>
    <source>
        <strain evidence="2">WSM5005</strain>
    </source>
</reference>
<dbReference type="OrthoDB" id="5524454at2"/>
<evidence type="ECO:0000259" key="1">
    <source>
        <dbReference type="PROSITE" id="PS50943"/>
    </source>
</evidence>
<proteinExistence type="predicted"/>
<dbReference type="EMBL" id="CP017561">
    <property type="protein sequence ID" value="APA87111.1"/>
    <property type="molecule type" value="Genomic_DNA"/>
</dbReference>
<dbReference type="Pfam" id="PF01381">
    <property type="entry name" value="HTH_3"/>
    <property type="match status" value="1"/>
</dbReference>
<dbReference type="Gene3D" id="1.10.260.40">
    <property type="entry name" value="lambda repressor-like DNA-binding domains"/>
    <property type="match status" value="1"/>
</dbReference>
<reference evidence="2" key="2">
    <citation type="submission" date="2021-06" db="EMBL/GenBank/DDBJ databases">
        <authorList>
            <person name="Rogers T.H."/>
            <person name="Ramsay J.P."/>
            <person name="Wang P."/>
            <person name="Terpolilli J."/>
        </authorList>
    </citation>
    <scope>NUCLEOTIDE SEQUENCE</scope>
    <source>
        <strain evidence="2">WSM5005</strain>
    </source>
</reference>